<evidence type="ECO:0000313" key="2">
    <source>
        <dbReference type="Proteomes" id="UP001349343"/>
    </source>
</evidence>
<accession>A0ABZ0Z3L5</accession>
<dbReference type="EMBL" id="OR769222">
    <property type="protein sequence ID" value="WQJ52750.1"/>
    <property type="molecule type" value="Genomic_DNA"/>
</dbReference>
<evidence type="ECO:0000313" key="1">
    <source>
        <dbReference type="EMBL" id="WQJ52750.1"/>
    </source>
</evidence>
<name>A0ABZ0Z3L5_9CAUD</name>
<dbReference type="Gene3D" id="3.90.460.10">
    <property type="entry name" value="Ferredoxin thioredoxin reductase catalytic beta subunit"/>
    <property type="match status" value="1"/>
</dbReference>
<sequence length="70" mass="8012">MVDIEYVKNNTQSGWQLNPNEKIVNSIIKGINRCDGECPCNNDSEDKHCPCSNYRLNDKCCCKLYVKIAQ</sequence>
<dbReference type="InterPro" id="IPR036644">
    <property type="entry name" value="FTR_bsu_sf"/>
</dbReference>
<organism evidence="1 2">
    <name type="scientific">phage Lak_Megaphage_RVC_JS4_GC31</name>
    <dbReference type="NCBI Taxonomy" id="3109228"/>
    <lineage>
        <taxon>Viruses</taxon>
        <taxon>Duplodnaviria</taxon>
        <taxon>Heunggongvirae</taxon>
        <taxon>Uroviricota</taxon>
        <taxon>Caudoviricetes</taxon>
        <taxon>Caudoviricetes code 15 clade</taxon>
    </lineage>
</organism>
<keyword evidence="2" id="KW-1185">Reference proteome</keyword>
<reference evidence="1 2" key="1">
    <citation type="submission" date="2023-11" db="EMBL/GenBank/DDBJ databases">
        <authorList>
            <person name="Cook R."/>
            <person name="Crisci M."/>
            <person name="Pye H."/>
            <person name="Adriaenssens E."/>
            <person name="Santini J."/>
        </authorList>
    </citation>
    <scope>NUCLEOTIDE SEQUENCE [LARGE SCALE GENOMIC DNA]</scope>
    <source>
        <strain evidence="1">Lak_Megaphage_RVC_JS4_GC31</strain>
    </source>
</reference>
<proteinExistence type="predicted"/>
<protein>
    <submittedName>
        <fullName evidence="1">Uncharacterized protein</fullName>
    </submittedName>
</protein>
<dbReference type="SUPFAM" id="SSF57662">
    <property type="entry name" value="Ferredoxin thioredoxin reductase (FTR), catalytic beta chain"/>
    <property type="match status" value="1"/>
</dbReference>
<dbReference type="Proteomes" id="UP001349343">
    <property type="component" value="Segment"/>
</dbReference>